<evidence type="ECO:0000313" key="5">
    <source>
        <dbReference type="Proteomes" id="UP000246569"/>
    </source>
</evidence>
<accession>A0A317MT75</accession>
<reference evidence="4 5" key="1">
    <citation type="submission" date="2018-05" db="EMBL/GenBank/DDBJ databases">
        <title>Genomic Encyclopedia of Type Strains, Phase IV (KMG-IV): sequencing the most valuable type-strain genomes for metagenomic binning, comparative biology and taxonomic classification.</title>
        <authorList>
            <person name="Goeker M."/>
        </authorList>
    </citation>
    <scope>NUCLEOTIDE SEQUENCE [LARGE SCALE GENOMIC DNA]</scope>
    <source>
        <strain evidence="4 5">DSM 23606</strain>
    </source>
</reference>
<dbReference type="InterPro" id="IPR007936">
    <property type="entry name" value="VapE-like_dom"/>
</dbReference>
<dbReference type="PANTHER" id="PTHR34985">
    <property type="entry name" value="SLR0554 PROTEIN"/>
    <property type="match status" value="1"/>
</dbReference>
<dbReference type="Proteomes" id="UP000246569">
    <property type="component" value="Unassembled WGS sequence"/>
</dbReference>
<dbReference type="OrthoDB" id="9763644at2"/>
<dbReference type="SUPFAM" id="SSF52540">
    <property type="entry name" value="P-loop containing nucleoside triphosphate hydrolases"/>
    <property type="match status" value="1"/>
</dbReference>
<organism evidence="4 5">
    <name type="scientific">Plasticicumulans acidivorans</name>
    <dbReference type="NCBI Taxonomy" id="886464"/>
    <lineage>
        <taxon>Bacteria</taxon>
        <taxon>Pseudomonadati</taxon>
        <taxon>Pseudomonadota</taxon>
        <taxon>Gammaproteobacteria</taxon>
        <taxon>Candidatus Competibacteraceae</taxon>
        <taxon>Plasticicumulans</taxon>
    </lineage>
</organism>
<protein>
    <submittedName>
        <fullName evidence="4">DNA primase RepB-like protein</fullName>
    </submittedName>
</protein>
<feature type="region of interest" description="Disordered" evidence="1">
    <location>
        <begin position="167"/>
        <end position="191"/>
    </location>
</feature>
<dbReference type="InterPro" id="IPR039459">
    <property type="entry name" value="RepB-like_DNA_primase_dom"/>
</dbReference>
<name>A0A317MT75_9GAMM</name>
<feature type="domain" description="RepB-like DNA primase" evidence="3">
    <location>
        <begin position="56"/>
        <end position="185"/>
    </location>
</feature>
<gene>
    <name evidence="4" type="ORF">C7443_10820</name>
</gene>
<keyword evidence="5" id="KW-1185">Reference proteome</keyword>
<evidence type="ECO:0000259" key="2">
    <source>
        <dbReference type="Pfam" id="PF05272"/>
    </source>
</evidence>
<dbReference type="PANTHER" id="PTHR34985:SF1">
    <property type="entry name" value="SLR0554 PROTEIN"/>
    <property type="match status" value="1"/>
</dbReference>
<evidence type="ECO:0000259" key="3">
    <source>
        <dbReference type="Pfam" id="PF16793"/>
    </source>
</evidence>
<evidence type="ECO:0000256" key="1">
    <source>
        <dbReference type="SAM" id="MobiDB-lite"/>
    </source>
</evidence>
<proteinExistence type="predicted"/>
<evidence type="ECO:0000313" key="4">
    <source>
        <dbReference type="EMBL" id="PWV60091.1"/>
    </source>
</evidence>
<feature type="domain" description="Virulence-associated protein E-like" evidence="2">
    <location>
        <begin position="435"/>
        <end position="649"/>
    </location>
</feature>
<dbReference type="Pfam" id="PF16793">
    <property type="entry name" value="RepB_primase"/>
    <property type="match status" value="1"/>
</dbReference>
<dbReference type="RefSeq" id="WP_110019203.1">
    <property type="nucleotide sequence ID" value="NZ_QGTJ01000008.1"/>
</dbReference>
<feature type="region of interest" description="Disordered" evidence="1">
    <location>
        <begin position="209"/>
        <end position="228"/>
    </location>
</feature>
<sequence length="738" mass="81726">MIADFLDNYRPGGPFVLTSIVPDGKTETRTFTDSKEAEAWAIRQNENKNIYFHVNRTRGPLTAKAKKEDIAAVEYLHVDIDPRTGEDFEQERARILRLLTAELPKGVPAPSLVIDSGGGFQAFWRLAEPLNIDGDTDKAHEAERYNRALELAFGADSCHDVSRIMRTPGTMNWPNKKKRDKGREPREAEVYSRTGATYPLTAFKPAPAVSTKPRAATGKASAPVPLGEGMGMGTEELLAWAKANGKTLKESTLARIATGEDPLDPAKYPSRSEALFAVCCDLVRAGADDAVIFAAITDPNNKIAESVREKPRWQAYAADQIQKARAKVAEAAQLPTWDRVNKDGEPRASYWNARTALLLMGVECRYDKFRARHLVGSHELQEFAGEFSDHAERILRDEIIRRFGFDPGDMNTNKAVLSLCTENRFDSLIDHLHALPAWDGRPRLDSWLIDFCGAEDSPYTRAAGAVWLTAAIARAFEPGLKFDYMLVLMGGQGVGKSTALRILAGDEFFSDAAFLGARDAREVLEVSSGVWILECAELDGMSKKDVSALKATIARQADTGRPAYARSPVTVPRRFVLAGTTNEERFLQDPTENRRFWPVAVSRVDLEGLHAARDQLIAEALARYRSGDYALTLEGEAATGAKQAQAQRRVVDEGFMECLEGMRDEIQQWKGQWIVKTEAVYNRLGIPQKDRNGGVPRKVKEAMTALRWKPEGPVRIDGELCRIYVWAGDGNPAGLAPF</sequence>
<dbReference type="AlphaFoldDB" id="A0A317MT75"/>
<dbReference type="Pfam" id="PF05272">
    <property type="entry name" value="VapE-like_dom"/>
    <property type="match status" value="1"/>
</dbReference>
<feature type="compositionally biased region" description="Basic and acidic residues" evidence="1">
    <location>
        <begin position="181"/>
        <end position="190"/>
    </location>
</feature>
<dbReference type="EMBL" id="QGTJ01000008">
    <property type="protein sequence ID" value="PWV60091.1"/>
    <property type="molecule type" value="Genomic_DNA"/>
</dbReference>
<dbReference type="Gene3D" id="3.30.70.1790">
    <property type="entry name" value="RepB DNA-primase, N-terminal domain"/>
    <property type="match status" value="1"/>
</dbReference>
<comment type="caution">
    <text evidence="4">The sequence shown here is derived from an EMBL/GenBank/DDBJ whole genome shotgun (WGS) entry which is preliminary data.</text>
</comment>
<dbReference type="InterPro" id="IPR027417">
    <property type="entry name" value="P-loop_NTPase"/>
</dbReference>